<dbReference type="EMBL" id="FPAS01000005">
    <property type="protein sequence ID" value="SFT84487.1"/>
    <property type="molecule type" value="Genomic_DNA"/>
</dbReference>
<protein>
    <submittedName>
        <fullName evidence="2">Gliding motility-associated C-terminal domain-containing protein</fullName>
    </submittedName>
</protein>
<evidence type="ECO:0000313" key="3">
    <source>
        <dbReference type="Proteomes" id="UP000236454"/>
    </source>
</evidence>
<dbReference type="RefSeq" id="WP_090251312.1">
    <property type="nucleotide sequence ID" value="NZ_FPAS01000005.1"/>
</dbReference>
<feature type="compositionally biased region" description="Basic and acidic residues" evidence="1">
    <location>
        <begin position="128"/>
        <end position="140"/>
    </location>
</feature>
<dbReference type="STRING" id="477690.SAMN05216474_2648"/>
<dbReference type="Pfam" id="PF13585">
    <property type="entry name" value="CHU_C"/>
    <property type="match status" value="1"/>
</dbReference>
<sequence>MKDKDLFKEVFSDKLKDHSVDVNPQLWSSIASQVGAGASGAAASGTSLGLGGKIILGVATLAALGTATYFIADRGEEKVATVVPNTQLIQENEKLENQEVSISVKEEIEEAKTVEETLEEETNAVHAADVKSGEEREQKVNEPAGIEPQGTGITASEEQQKSLVSEEKNTSSVKVLETSKEETISKEEQPSIMEASFEIKYEVEKNVYTFTIEGDEFDAIEWDFGNNTYSTNRKAEYFFETPGQKTVIARIVSGDDIVEKEVKIKVEVAGKFTRIPNTFTPTNDGSNDTYFIEAEGIKRANIRIVDQQQQVVYETDDINFIWNGLGRDGNVVPEGTYYIIIIAEDMNGYPLNHHGTITIFR</sequence>
<feature type="compositionally biased region" description="Basic and acidic residues" evidence="1">
    <location>
        <begin position="158"/>
        <end position="169"/>
    </location>
</feature>
<evidence type="ECO:0000313" key="2">
    <source>
        <dbReference type="EMBL" id="SFT84487.1"/>
    </source>
</evidence>
<evidence type="ECO:0000256" key="1">
    <source>
        <dbReference type="SAM" id="MobiDB-lite"/>
    </source>
</evidence>
<keyword evidence="3" id="KW-1185">Reference proteome</keyword>
<dbReference type="OrthoDB" id="608579at2"/>
<feature type="region of interest" description="Disordered" evidence="1">
    <location>
        <begin position="127"/>
        <end position="189"/>
    </location>
</feature>
<dbReference type="InterPro" id="IPR035986">
    <property type="entry name" value="PKD_dom_sf"/>
</dbReference>
<name>A0A1I7BBG5_9FLAO</name>
<dbReference type="Gene3D" id="2.60.40.4070">
    <property type="match status" value="1"/>
</dbReference>
<gene>
    <name evidence="2" type="ORF">SAMN05216474_2648</name>
</gene>
<organism evidence="2 3">
    <name type="scientific">Lishizhenia tianjinensis</name>
    <dbReference type="NCBI Taxonomy" id="477690"/>
    <lineage>
        <taxon>Bacteria</taxon>
        <taxon>Pseudomonadati</taxon>
        <taxon>Bacteroidota</taxon>
        <taxon>Flavobacteriia</taxon>
        <taxon>Flavobacteriales</taxon>
        <taxon>Crocinitomicaceae</taxon>
        <taxon>Lishizhenia</taxon>
    </lineage>
</organism>
<dbReference type="Proteomes" id="UP000236454">
    <property type="component" value="Unassembled WGS sequence"/>
</dbReference>
<feature type="compositionally biased region" description="Basic and acidic residues" evidence="1">
    <location>
        <begin position="177"/>
        <end position="189"/>
    </location>
</feature>
<proteinExistence type="predicted"/>
<dbReference type="AlphaFoldDB" id="A0A1I7BBG5"/>
<accession>A0A1I7BBG5</accession>
<reference evidence="2 3" key="1">
    <citation type="submission" date="2016-10" db="EMBL/GenBank/DDBJ databases">
        <authorList>
            <person name="de Groot N.N."/>
        </authorList>
    </citation>
    <scope>NUCLEOTIDE SEQUENCE [LARGE SCALE GENOMIC DNA]</scope>
    <source>
        <strain evidence="2 3">CGMCC 1.7005</strain>
    </source>
</reference>
<dbReference type="SUPFAM" id="SSF49299">
    <property type="entry name" value="PKD domain"/>
    <property type="match status" value="1"/>
</dbReference>